<keyword evidence="10" id="KW-1185">Reference proteome</keyword>
<name>A0ABV9DMC3_9BACI</name>
<keyword evidence="2" id="KW-0813">Transport</keyword>
<keyword evidence="3" id="KW-1003">Cell membrane</keyword>
<proteinExistence type="inferred from homology"/>
<feature type="transmembrane region" description="Helical" evidence="8">
    <location>
        <begin position="63"/>
        <end position="82"/>
    </location>
</feature>
<dbReference type="InterPro" id="IPR037185">
    <property type="entry name" value="EmrE-like"/>
</dbReference>
<reference evidence="10" key="1">
    <citation type="journal article" date="2019" name="Int. J. Syst. Evol. Microbiol.">
        <title>The Global Catalogue of Microorganisms (GCM) 10K type strain sequencing project: providing services to taxonomists for standard genome sequencing and annotation.</title>
        <authorList>
            <consortium name="The Broad Institute Genomics Platform"/>
            <consortium name="The Broad Institute Genome Sequencing Center for Infectious Disease"/>
            <person name="Wu L."/>
            <person name="Ma J."/>
        </authorList>
    </citation>
    <scope>NUCLEOTIDE SEQUENCE [LARGE SCALE GENOMIC DNA]</scope>
    <source>
        <strain evidence="10">CGMCC 4.7426</strain>
    </source>
</reference>
<keyword evidence="5 8" id="KW-1133">Transmembrane helix</keyword>
<comment type="similarity">
    <text evidence="7">Belongs to the drug/metabolite transporter (DMT) superfamily. Small multidrug resistance (SMR) (TC 2.A.7.1) family.</text>
</comment>
<evidence type="ECO:0000256" key="6">
    <source>
        <dbReference type="ARBA" id="ARBA00023136"/>
    </source>
</evidence>
<dbReference type="Gene3D" id="1.10.3730.20">
    <property type="match status" value="1"/>
</dbReference>
<dbReference type="InterPro" id="IPR000390">
    <property type="entry name" value="Small_drug/metabolite_transptr"/>
</dbReference>
<evidence type="ECO:0000313" key="9">
    <source>
        <dbReference type="EMBL" id="MFC4559787.1"/>
    </source>
</evidence>
<evidence type="ECO:0000256" key="2">
    <source>
        <dbReference type="ARBA" id="ARBA00022448"/>
    </source>
</evidence>
<dbReference type="SUPFAM" id="SSF103481">
    <property type="entry name" value="Multidrug resistance efflux transporter EmrE"/>
    <property type="match status" value="1"/>
</dbReference>
<evidence type="ECO:0000256" key="4">
    <source>
        <dbReference type="ARBA" id="ARBA00022692"/>
    </source>
</evidence>
<evidence type="ECO:0000256" key="3">
    <source>
        <dbReference type="ARBA" id="ARBA00022475"/>
    </source>
</evidence>
<dbReference type="EMBL" id="JBHSFU010000011">
    <property type="protein sequence ID" value="MFC4559787.1"/>
    <property type="molecule type" value="Genomic_DNA"/>
</dbReference>
<organism evidence="9 10">
    <name type="scientific">Virgibacillus kekensis</name>
    <dbReference type="NCBI Taxonomy" id="202261"/>
    <lineage>
        <taxon>Bacteria</taxon>
        <taxon>Bacillati</taxon>
        <taxon>Bacillota</taxon>
        <taxon>Bacilli</taxon>
        <taxon>Bacillales</taxon>
        <taxon>Bacillaceae</taxon>
        <taxon>Virgibacillus</taxon>
    </lineage>
</organism>
<protein>
    <submittedName>
        <fullName evidence="9">DMT family transporter</fullName>
    </submittedName>
</protein>
<dbReference type="InterPro" id="IPR045324">
    <property type="entry name" value="Small_multidrug_res"/>
</dbReference>
<comment type="caution">
    <text evidence="9">The sequence shown here is derived from an EMBL/GenBank/DDBJ whole genome shotgun (WGS) entry which is preliminary data.</text>
</comment>
<feature type="transmembrane region" description="Helical" evidence="8">
    <location>
        <begin position="30"/>
        <end position="51"/>
    </location>
</feature>
<comment type="subcellular location">
    <subcellularLocation>
        <location evidence="1 7">Cell membrane</location>
        <topology evidence="1 7">Multi-pass membrane protein</topology>
    </subcellularLocation>
</comment>
<feature type="transmembrane region" description="Helical" evidence="8">
    <location>
        <begin position="88"/>
        <end position="107"/>
    </location>
</feature>
<evidence type="ECO:0000256" key="8">
    <source>
        <dbReference type="SAM" id="Phobius"/>
    </source>
</evidence>
<evidence type="ECO:0000256" key="7">
    <source>
        <dbReference type="RuleBase" id="RU003942"/>
    </source>
</evidence>
<keyword evidence="4 7" id="KW-0812">Transmembrane</keyword>
<dbReference type="PANTHER" id="PTHR30561">
    <property type="entry name" value="SMR FAMILY PROTON-DEPENDENT DRUG EFFLUX TRANSPORTER SUGE"/>
    <property type="match status" value="1"/>
</dbReference>
<evidence type="ECO:0000256" key="1">
    <source>
        <dbReference type="ARBA" id="ARBA00004651"/>
    </source>
</evidence>
<keyword evidence="6 8" id="KW-0472">Membrane</keyword>
<gene>
    <name evidence="9" type="ORF">ACFO3D_16505</name>
</gene>
<dbReference type="Proteomes" id="UP001595989">
    <property type="component" value="Unassembled WGS sequence"/>
</dbReference>
<evidence type="ECO:0000256" key="5">
    <source>
        <dbReference type="ARBA" id="ARBA00022989"/>
    </source>
</evidence>
<dbReference type="RefSeq" id="WP_390298643.1">
    <property type="nucleotide sequence ID" value="NZ_JBHSFU010000011.1"/>
</dbReference>
<sequence length="120" mass="12810">MVKNSGALYLLLAILFEVSATTSIKLSDGFTNMAFNIAVAIGVAGSIYFLGRSLDQLPLSIAYAVWVGLGTALITLIDLVIFHAEFNIYRTLGLMLVVGGVAALNHFSGDSDVTEERENP</sequence>
<dbReference type="Pfam" id="PF00893">
    <property type="entry name" value="Multi_Drug_Res"/>
    <property type="match status" value="1"/>
</dbReference>
<dbReference type="PANTHER" id="PTHR30561:SF1">
    <property type="entry name" value="MULTIDRUG TRANSPORTER EMRE"/>
    <property type="match status" value="1"/>
</dbReference>
<accession>A0ABV9DMC3</accession>
<evidence type="ECO:0000313" key="10">
    <source>
        <dbReference type="Proteomes" id="UP001595989"/>
    </source>
</evidence>